<feature type="binding site" evidence="9">
    <location>
        <position position="425"/>
    </location>
    <ligand>
        <name>NAD(+)</name>
        <dbReference type="ChEBI" id="CHEBI:57540"/>
    </ligand>
</feature>
<dbReference type="GO" id="GO:0003979">
    <property type="term" value="F:UDP-glucose 6-dehydrogenase activity"/>
    <property type="evidence" value="ECO:0007669"/>
    <property type="project" value="UniProtKB-EC"/>
</dbReference>
<dbReference type="GeneID" id="36571091"/>
<proteinExistence type="inferred from homology"/>
<dbReference type="NCBIfam" id="TIGR03026">
    <property type="entry name" value="NDP-sugDHase"/>
    <property type="match status" value="1"/>
</dbReference>
<feature type="domain" description="UDP-glucose/GDP-mannose dehydrogenase C-terminal" evidence="11">
    <location>
        <begin position="411"/>
        <end position="515"/>
    </location>
</feature>
<dbReference type="PANTHER" id="PTHR11374">
    <property type="entry name" value="UDP-GLUCOSE DEHYDROGENASE/UDP-MANNAC DEHYDROGENASE"/>
    <property type="match status" value="1"/>
</dbReference>
<dbReference type="PIRSF" id="PIRSF500134">
    <property type="entry name" value="UDPglc_DH_bac"/>
    <property type="match status" value="1"/>
</dbReference>
<dbReference type="GO" id="GO:0051287">
    <property type="term" value="F:NAD binding"/>
    <property type="evidence" value="ECO:0007669"/>
    <property type="project" value="InterPro"/>
</dbReference>
<feature type="binding site" evidence="9">
    <location>
        <position position="211"/>
    </location>
    <ligand>
        <name>NAD(+)</name>
        <dbReference type="ChEBI" id="CHEBI:57540"/>
    </ligand>
</feature>
<dbReference type="SUPFAM" id="SSF51735">
    <property type="entry name" value="NAD(P)-binding Rossmann-fold domains"/>
    <property type="match status" value="1"/>
</dbReference>
<comment type="pathway">
    <text evidence="1">Nucleotide-sugar biosynthesis; UDP-alpha-D-glucuronate biosynthesis; UDP-alpha-D-glucuronate from UDP-alpha-D-glucose: step 1/1.</text>
</comment>
<keyword evidence="4" id="KW-0560">Oxidoreductase</keyword>
<dbReference type="EMBL" id="KZ679017">
    <property type="protein sequence ID" value="PSS08983.1"/>
    <property type="molecule type" value="Genomic_DNA"/>
</dbReference>
<dbReference type="OrthoDB" id="5059218at2759"/>
<dbReference type="EC" id="1.1.1.22" evidence="3"/>
<evidence type="ECO:0000313" key="12">
    <source>
        <dbReference type="EMBL" id="PSS08983.1"/>
    </source>
</evidence>
<keyword evidence="5 9" id="KW-0520">NAD</keyword>
<gene>
    <name evidence="12" type="ORF">M430DRAFT_146463</name>
</gene>
<evidence type="ECO:0000256" key="4">
    <source>
        <dbReference type="ARBA" id="ARBA00023002"/>
    </source>
</evidence>
<dbReference type="InterPro" id="IPR001732">
    <property type="entry name" value="UDP-Glc/GDP-Man_DH_N"/>
</dbReference>
<dbReference type="InterPro" id="IPR036291">
    <property type="entry name" value="NAD(P)-bd_dom_sf"/>
</dbReference>
<accession>A0A2T3ARK4</accession>
<feature type="binding site" evidence="8">
    <location>
        <position position="299"/>
    </location>
    <ligand>
        <name>substrate</name>
    </ligand>
</feature>
<dbReference type="InterPro" id="IPR014026">
    <property type="entry name" value="UDP-Glc/GDP-Man_DH_dimer"/>
</dbReference>
<dbReference type="SMART" id="SM00984">
    <property type="entry name" value="UDPG_MGDP_dh_C"/>
    <property type="match status" value="1"/>
</dbReference>
<feature type="binding site" evidence="9">
    <location>
        <position position="95"/>
    </location>
    <ligand>
        <name>NAD(+)</name>
        <dbReference type="ChEBI" id="CHEBI:57540"/>
    </ligand>
</feature>
<dbReference type="GO" id="GO:0000271">
    <property type="term" value="P:polysaccharide biosynthetic process"/>
    <property type="evidence" value="ECO:0007669"/>
    <property type="project" value="InterPro"/>
</dbReference>
<evidence type="ECO:0000256" key="8">
    <source>
        <dbReference type="PIRSR" id="PIRSR500134-2"/>
    </source>
</evidence>
<reference evidence="12 13" key="1">
    <citation type="journal article" date="2018" name="New Phytol.">
        <title>Comparative genomics and transcriptomics depict ericoid mycorrhizal fungi as versatile saprotrophs and plant mutualists.</title>
        <authorList>
            <person name="Martino E."/>
            <person name="Morin E."/>
            <person name="Grelet G.A."/>
            <person name="Kuo A."/>
            <person name="Kohler A."/>
            <person name="Daghino S."/>
            <person name="Barry K.W."/>
            <person name="Cichocki N."/>
            <person name="Clum A."/>
            <person name="Dockter R.B."/>
            <person name="Hainaut M."/>
            <person name="Kuo R.C."/>
            <person name="LaButti K."/>
            <person name="Lindahl B.D."/>
            <person name="Lindquist E.A."/>
            <person name="Lipzen A."/>
            <person name="Khouja H.R."/>
            <person name="Magnuson J."/>
            <person name="Murat C."/>
            <person name="Ohm R.A."/>
            <person name="Singer S.W."/>
            <person name="Spatafora J.W."/>
            <person name="Wang M."/>
            <person name="Veneault-Fourrey C."/>
            <person name="Henrissat B."/>
            <person name="Grigoriev I.V."/>
            <person name="Martin F.M."/>
            <person name="Perotto S."/>
        </authorList>
    </citation>
    <scope>NUCLEOTIDE SEQUENCE [LARGE SCALE GENOMIC DNA]</scope>
    <source>
        <strain evidence="12 13">ATCC 22711</strain>
    </source>
</reference>
<dbReference type="FunFam" id="3.40.50.720:FF:000193">
    <property type="entry name" value="UDP-glucose 6-dehydrogenase"/>
    <property type="match status" value="1"/>
</dbReference>
<dbReference type="Pfam" id="PF00984">
    <property type="entry name" value="UDPG_MGDP_dh"/>
    <property type="match status" value="1"/>
</dbReference>
<evidence type="ECO:0000256" key="7">
    <source>
        <dbReference type="PIRSR" id="PIRSR500134-1"/>
    </source>
</evidence>
<feature type="region of interest" description="Disordered" evidence="10">
    <location>
        <begin position="1"/>
        <end position="31"/>
    </location>
</feature>
<dbReference type="SUPFAM" id="SSF52413">
    <property type="entry name" value="UDP-glucose/GDP-mannose dehydrogenase C-terminal domain"/>
    <property type="match status" value="1"/>
</dbReference>
<feature type="binding site" evidence="9">
    <location>
        <position position="100"/>
    </location>
    <ligand>
        <name>NAD(+)</name>
        <dbReference type="ChEBI" id="CHEBI:57540"/>
    </ligand>
</feature>
<dbReference type="UniPathway" id="UPA00038">
    <property type="reaction ID" value="UER00491"/>
</dbReference>
<dbReference type="InterPro" id="IPR036220">
    <property type="entry name" value="UDP-Glc/GDP-Man_DH_C_sf"/>
</dbReference>
<evidence type="ECO:0000259" key="11">
    <source>
        <dbReference type="SMART" id="SM00984"/>
    </source>
</evidence>
<evidence type="ECO:0000256" key="3">
    <source>
        <dbReference type="ARBA" id="ARBA00012954"/>
    </source>
</evidence>
<feature type="binding site" evidence="8">
    <location>
        <begin position="344"/>
        <end position="348"/>
    </location>
    <ligand>
        <name>substrate</name>
    </ligand>
</feature>
<dbReference type="SUPFAM" id="SSF48179">
    <property type="entry name" value="6-phosphogluconate dehydrogenase C-terminal domain-like"/>
    <property type="match status" value="1"/>
</dbReference>
<feature type="binding site" evidence="8">
    <location>
        <begin position="241"/>
        <end position="244"/>
    </location>
    <ligand>
        <name>substrate</name>
    </ligand>
</feature>
<dbReference type="FunFam" id="3.40.50.720:FF:000032">
    <property type="entry name" value="UDP-glucose 6-dehydrogenase"/>
    <property type="match status" value="1"/>
</dbReference>
<comment type="catalytic activity">
    <reaction evidence="6">
        <text>UDP-alpha-D-glucose + 2 NAD(+) + H2O = UDP-alpha-D-glucuronate + 2 NADH + 3 H(+)</text>
        <dbReference type="Rhea" id="RHEA:23596"/>
        <dbReference type="ChEBI" id="CHEBI:15377"/>
        <dbReference type="ChEBI" id="CHEBI:15378"/>
        <dbReference type="ChEBI" id="CHEBI:57540"/>
        <dbReference type="ChEBI" id="CHEBI:57945"/>
        <dbReference type="ChEBI" id="CHEBI:58052"/>
        <dbReference type="ChEBI" id="CHEBI:58885"/>
        <dbReference type="EC" id="1.1.1.22"/>
    </reaction>
</comment>
<name>A0A2T3ARK4_AMORE</name>
<dbReference type="RefSeq" id="XP_024717281.1">
    <property type="nucleotide sequence ID" value="XM_024863010.1"/>
</dbReference>
<dbReference type="InterPro" id="IPR017476">
    <property type="entry name" value="UDP-Glc/GDP-Man"/>
</dbReference>
<feature type="binding site" evidence="9">
    <location>
        <position position="244"/>
    </location>
    <ligand>
        <name>NAD(+)</name>
        <dbReference type="ChEBI" id="CHEBI:57540"/>
    </ligand>
</feature>
<feature type="active site" description="Nucleophile" evidence="7">
    <location>
        <position position="355"/>
    </location>
</feature>
<dbReference type="GO" id="GO:0006024">
    <property type="term" value="P:glycosaminoglycan biosynthetic process"/>
    <property type="evidence" value="ECO:0007669"/>
    <property type="project" value="TreeGrafter"/>
</dbReference>
<feature type="binding site" evidence="8">
    <location>
        <position position="352"/>
    </location>
    <ligand>
        <name>substrate</name>
    </ligand>
</feature>
<dbReference type="FunFam" id="1.20.5.100:FF:000001">
    <property type="entry name" value="UDP-glucose 6-dehydrogenase"/>
    <property type="match status" value="1"/>
</dbReference>
<feature type="binding site" evidence="8">
    <location>
        <position position="418"/>
    </location>
    <ligand>
        <name>substrate</name>
    </ligand>
</feature>
<dbReference type="Gene3D" id="1.20.5.100">
    <property type="entry name" value="Cytochrome c1, transmembrane anchor, C-terminal"/>
    <property type="match status" value="1"/>
</dbReference>
<keyword evidence="13" id="KW-1185">Reference proteome</keyword>
<dbReference type="GO" id="GO:0006065">
    <property type="term" value="P:UDP-glucuronate biosynthetic process"/>
    <property type="evidence" value="ECO:0007669"/>
    <property type="project" value="UniProtKB-UniPathway"/>
</dbReference>
<dbReference type="PANTHER" id="PTHR11374:SF3">
    <property type="entry name" value="UDP-GLUCOSE 6-DEHYDROGENASE"/>
    <property type="match status" value="1"/>
</dbReference>
<organism evidence="12 13">
    <name type="scientific">Amorphotheca resinae ATCC 22711</name>
    <dbReference type="NCBI Taxonomy" id="857342"/>
    <lineage>
        <taxon>Eukaryota</taxon>
        <taxon>Fungi</taxon>
        <taxon>Dikarya</taxon>
        <taxon>Ascomycota</taxon>
        <taxon>Pezizomycotina</taxon>
        <taxon>Leotiomycetes</taxon>
        <taxon>Helotiales</taxon>
        <taxon>Amorphothecaceae</taxon>
        <taxon>Amorphotheca</taxon>
    </lineage>
</organism>
<protein>
    <recommendedName>
        <fullName evidence="3">UDP-glucose 6-dehydrogenase</fullName>
        <ecNumber evidence="3">1.1.1.22</ecNumber>
    </recommendedName>
</protein>
<feature type="binding site" evidence="9">
    <location>
        <position position="358"/>
    </location>
    <ligand>
        <name>NAD(+)</name>
        <dbReference type="ChEBI" id="CHEBI:57540"/>
    </ligand>
</feature>
<dbReference type="InterPro" id="IPR028356">
    <property type="entry name" value="UDPglc_DH_euk"/>
</dbReference>
<dbReference type="Gene3D" id="3.40.50.720">
    <property type="entry name" value="NAD(P)-binding Rossmann-like Domain"/>
    <property type="match status" value="2"/>
</dbReference>
<evidence type="ECO:0000256" key="9">
    <source>
        <dbReference type="PIRSR" id="PIRSR500134-3"/>
    </source>
</evidence>
<dbReference type="InterPro" id="IPR008927">
    <property type="entry name" value="6-PGluconate_DH-like_C_sf"/>
</dbReference>
<comment type="similarity">
    <text evidence="2">Belongs to the UDP-glucose/GDP-mannose dehydrogenase family.</text>
</comment>
<dbReference type="Pfam" id="PF03721">
    <property type="entry name" value="UDPG_MGDP_dh_N"/>
    <property type="match status" value="2"/>
</dbReference>
<dbReference type="GO" id="GO:0005634">
    <property type="term" value="C:nucleus"/>
    <property type="evidence" value="ECO:0007669"/>
    <property type="project" value="TreeGrafter"/>
</dbReference>
<dbReference type="InParanoid" id="A0A2T3ARK4"/>
<evidence type="ECO:0000256" key="2">
    <source>
        <dbReference type="ARBA" id="ARBA00006601"/>
    </source>
</evidence>
<dbReference type="AlphaFoldDB" id="A0A2T3ARK4"/>
<feature type="binding site" evidence="9">
    <location>
        <position position="171"/>
    </location>
    <ligand>
        <name>NAD(+)</name>
        <dbReference type="ChEBI" id="CHEBI:57540"/>
    </ligand>
</feature>
<dbReference type="PIRSF" id="PIRSF000124">
    <property type="entry name" value="UDPglc_GDPman_dh"/>
    <property type="match status" value="1"/>
</dbReference>
<evidence type="ECO:0000256" key="5">
    <source>
        <dbReference type="ARBA" id="ARBA00023027"/>
    </source>
</evidence>
<evidence type="ECO:0000313" key="13">
    <source>
        <dbReference type="Proteomes" id="UP000241818"/>
    </source>
</evidence>
<dbReference type="Proteomes" id="UP000241818">
    <property type="component" value="Unassembled WGS sequence"/>
</dbReference>
<dbReference type="InterPro" id="IPR014027">
    <property type="entry name" value="UDP-Glc/GDP-Man_DH_C"/>
</dbReference>
<dbReference type="STRING" id="857342.A0A2T3ARK4"/>
<dbReference type="InterPro" id="IPR028357">
    <property type="entry name" value="UDPglc_DH_bac"/>
</dbReference>
<sequence length="631" mass="67961">MDSASSTASDQILSDSQSPSPESTNASTPFSPSVVDFPKLAALTADEVVEEVVAVVQPEQEGVKNICCVGAGYVGGPTAAVIAFQNPGIRVTVVDKDAARIRKWNSQHPPIHEPGLNEIVRVARDGTNAATIAIEGGDTVELPARQSNLFFSTDVARCVSEADIVFLSVNTPTKYTGIGAGAATNMVALEGATRDIAIAAKPGAIIVEKSTVPCRTAQIVRDTLEVHRPGVPFEILSNPEFLAEGTAIKDLLNPDRILIGSSQTESGLAAAAALKDVYAAWVDRSKIVTVNLWSSELSKLVANAMLAQRISSINSISAICEQTGADVDELAKAIGLDMRLGPKFLKAGLGFGGSCFKKDILSLVYLAQTLHLDEVAEYWTQVLTINEYQRNRFVQRVVRNLHGTLIGKKITILGYAFKKDTSDTRESPAVEVVKTLLADNPAEIAIFDPKCNPENVKDEIKHLFATTDTADSHKVYKDAYDASADSSAILILTEWDQFHYPPLTQKDSAFHKSDAPPQLNSTRPQKQATLEAEAALEADAALAPAPYGAEQRYLPEPPCAEGCRDCERGSVEEVIASENVEWARIAYGMKKPKWVFDGRGIVEVAEMEKLGFRVEAIGRAGSRSRLHGFDA</sequence>
<dbReference type="Pfam" id="PF03720">
    <property type="entry name" value="UDPG_MGDP_dh_C"/>
    <property type="match status" value="1"/>
</dbReference>
<evidence type="ECO:0000256" key="6">
    <source>
        <dbReference type="ARBA" id="ARBA00047473"/>
    </source>
</evidence>
<evidence type="ECO:0000256" key="10">
    <source>
        <dbReference type="SAM" id="MobiDB-lite"/>
    </source>
</evidence>
<evidence type="ECO:0000256" key="1">
    <source>
        <dbReference type="ARBA" id="ARBA00004701"/>
    </source>
</evidence>